<comment type="similarity">
    <text evidence="1 3">Belongs to the polysaccharide lyase 1 family.</text>
</comment>
<dbReference type="InterPro" id="IPR012334">
    <property type="entry name" value="Pectin_lyas_fold"/>
</dbReference>
<dbReference type="EMBL" id="LATX01000739">
    <property type="protein sequence ID" value="KTB45238.1"/>
    <property type="molecule type" value="Genomic_DNA"/>
</dbReference>
<dbReference type="Pfam" id="PF00544">
    <property type="entry name" value="Pectate_lyase_4"/>
    <property type="match status" value="2"/>
</dbReference>
<sequence length="599" mass="62424">MYAISILAFSSFVFQATAQYSATFSPDNLPDQTQQGQSGTNKCGTKASQTSDCQNAYINSVEDFCLFAPPKPGPDSVIGNTEREEVSWCLKDGYGTRLIPDGTIKGAHFVKTPDYVQVTGIGDFTSMNIPAGDAGGELDPHGADGNGNPIGGLVFSSAFGPLQQIHEWTNFMAVDQFCFRACNPAGKDPAAMCQHIYDVMGCAWNMPASYDAGTFENCDGNSGEPMGEPNTPPPHPAPASSNCKKVATISNGLVSATHAANTTSAKPTSAPLSTGKPTSTSPTGSAANAETTVDGNDRINKHFSVFSDSTTVKMKWFASVIAFVAVQAAVASPLQKITKRASVDDTATIGFAAGTTGGSGGTQTTVTTLEELTAAVEGDAAKVVIIDGTITGNTVVKVGPNTSVIGAAGSSLEGVGLRVLEVSNVILRNLKISKVLAEAGDAIGVQAASKVWIDHVDLSSDLDHDKASLVGHSDSNGDEDVAITVTYAANYWKNLNSRTPSFRFGTGHIYNNYFESNNDGINTRDGAQLLVEDNVWVSPKKPLYSTDEGYAVANGNDFGGGENTAPEGTFTSAPYDYDLIDAASVAAAVTAEAGQTLTF</sequence>
<accession>A0A0W0G9L5</accession>
<evidence type="ECO:0000256" key="2">
    <source>
        <dbReference type="ARBA" id="ARBA00023239"/>
    </source>
</evidence>
<feature type="domain" description="Pectate lyase" evidence="6">
    <location>
        <begin position="359"/>
        <end position="542"/>
    </location>
</feature>
<dbReference type="InterPro" id="IPR002022">
    <property type="entry name" value="Pec_lyase"/>
</dbReference>
<keyword evidence="2 3" id="KW-0456">Lyase</keyword>
<evidence type="ECO:0000256" key="1">
    <source>
        <dbReference type="ARBA" id="ARBA00010980"/>
    </source>
</evidence>
<keyword evidence="3" id="KW-0624">Polysaccharide degradation</keyword>
<organism evidence="7 8">
    <name type="scientific">Moniliophthora roreri</name>
    <name type="common">Frosty pod rot fungus</name>
    <name type="synonym">Monilia roreri</name>
    <dbReference type="NCBI Taxonomy" id="221103"/>
    <lineage>
        <taxon>Eukaryota</taxon>
        <taxon>Fungi</taxon>
        <taxon>Dikarya</taxon>
        <taxon>Basidiomycota</taxon>
        <taxon>Agaricomycotina</taxon>
        <taxon>Agaricomycetes</taxon>
        <taxon>Agaricomycetidae</taxon>
        <taxon>Agaricales</taxon>
        <taxon>Marasmiineae</taxon>
        <taxon>Marasmiaceae</taxon>
        <taxon>Moniliophthora</taxon>
    </lineage>
</organism>
<feature type="region of interest" description="Disordered" evidence="4">
    <location>
        <begin position="260"/>
        <end position="293"/>
    </location>
</feature>
<feature type="region of interest" description="Disordered" evidence="4">
    <location>
        <begin position="219"/>
        <end position="242"/>
    </location>
</feature>
<comment type="caution">
    <text evidence="7">The sequence shown here is derived from an EMBL/GenBank/DDBJ whole genome shotgun (WGS) entry which is preliminary data.</text>
</comment>
<dbReference type="GO" id="GO:0005576">
    <property type="term" value="C:extracellular region"/>
    <property type="evidence" value="ECO:0007669"/>
    <property type="project" value="UniProtKB-SubCell"/>
</dbReference>
<dbReference type="GO" id="GO:0000272">
    <property type="term" value="P:polysaccharide catabolic process"/>
    <property type="evidence" value="ECO:0007669"/>
    <property type="project" value="UniProtKB-KW"/>
</dbReference>
<dbReference type="eggNOG" id="ENOG502RYV0">
    <property type="taxonomic scope" value="Eukaryota"/>
</dbReference>
<evidence type="ECO:0000259" key="6">
    <source>
        <dbReference type="SMART" id="SM00656"/>
    </source>
</evidence>
<keyword evidence="5" id="KW-0732">Signal</keyword>
<dbReference type="SMART" id="SM00656">
    <property type="entry name" value="Amb_all"/>
    <property type="match status" value="1"/>
</dbReference>
<dbReference type="InterPro" id="IPR011050">
    <property type="entry name" value="Pectin_lyase_fold/virulence"/>
</dbReference>
<feature type="chain" id="PRO_5006902483" description="Pectate lyase domain-containing protein" evidence="5">
    <location>
        <begin position="19"/>
        <end position="599"/>
    </location>
</feature>
<dbReference type="SUPFAM" id="SSF51126">
    <property type="entry name" value="Pectin lyase-like"/>
    <property type="match status" value="1"/>
</dbReference>
<evidence type="ECO:0000313" key="7">
    <source>
        <dbReference type="EMBL" id="KTB45238.1"/>
    </source>
</evidence>
<dbReference type="InterPro" id="IPR045032">
    <property type="entry name" value="PEL"/>
</dbReference>
<name>A0A0W0G9L5_MONRR</name>
<feature type="compositionally biased region" description="Low complexity" evidence="4">
    <location>
        <begin position="273"/>
        <end position="285"/>
    </location>
</feature>
<dbReference type="Gene3D" id="2.160.20.10">
    <property type="entry name" value="Single-stranded right-handed beta-helix, Pectin lyase-like"/>
    <property type="match status" value="2"/>
</dbReference>
<keyword evidence="3" id="KW-0964">Secreted</keyword>
<feature type="signal peptide" evidence="5">
    <location>
        <begin position="1"/>
        <end position="18"/>
    </location>
</feature>
<dbReference type="PANTHER" id="PTHR31683:SF18">
    <property type="entry name" value="PECTATE LYASE 21-RELATED"/>
    <property type="match status" value="1"/>
</dbReference>
<feature type="compositionally biased region" description="Polar residues" evidence="4">
    <location>
        <begin position="260"/>
        <end position="272"/>
    </location>
</feature>
<dbReference type="AlphaFoldDB" id="A0A0W0G9L5"/>
<gene>
    <name evidence="7" type="ORF">WG66_2166</name>
</gene>
<reference evidence="7 8" key="1">
    <citation type="submission" date="2015-12" db="EMBL/GenBank/DDBJ databases">
        <title>Draft genome sequence of Moniliophthora roreri, the causal agent of frosty pod rot of cacao.</title>
        <authorList>
            <person name="Aime M.C."/>
            <person name="Diaz-Valderrama J.R."/>
            <person name="Kijpornyongpan T."/>
            <person name="Phillips-Mora W."/>
        </authorList>
    </citation>
    <scope>NUCLEOTIDE SEQUENCE [LARGE SCALE GENOMIC DNA]</scope>
    <source>
        <strain evidence="7 8">MCA 2952</strain>
    </source>
</reference>
<dbReference type="GO" id="GO:0030570">
    <property type="term" value="F:pectate lyase activity"/>
    <property type="evidence" value="ECO:0007669"/>
    <property type="project" value="InterPro"/>
</dbReference>
<keyword evidence="3" id="KW-0119">Carbohydrate metabolism</keyword>
<evidence type="ECO:0000256" key="5">
    <source>
        <dbReference type="SAM" id="SignalP"/>
    </source>
</evidence>
<evidence type="ECO:0000256" key="4">
    <source>
        <dbReference type="SAM" id="MobiDB-lite"/>
    </source>
</evidence>
<protein>
    <recommendedName>
        <fullName evidence="6">Pectate lyase domain-containing protein</fullName>
    </recommendedName>
</protein>
<dbReference type="Proteomes" id="UP000054988">
    <property type="component" value="Unassembled WGS sequence"/>
</dbReference>
<evidence type="ECO:0000256" key="3">
    <source>
        <dbReference type="RuleBase" id="RU361173"/>
    </source>
</evidence>
<proteinExistence type="inferred from homology"/>
<comment type="subcellular location">
    <subcellularLocation>
        <location evidence="3">Secreted</location>
    </subcellularLocation>
</comment>
<evidence type="ECO:0000313" key="8">
    <source>
        <dbReference type="Proteomes" id="UP000054988"/>
    </source>
</evidence>
<dbReference type="PANTHER" id="PTHR31683">
    <property type="entry name" value="PECTATE LYASE 18-RELATED"/>
    <property type="match status" value="1"/>
</dbReference>